<reference evidence="2 3" key="1">
    <citation type="submission" date="2017-02" db="EMBL/GenBank/DDBJ databases">
        <authorList>
            <person name="Peterson S.W."/>
        </authorList>
    </citation>
    <scope>NUCLEOTIDE SEQUENCE [LARGE SCALE GENOMIC DNA]</scope>
    <source>
        <strain evidence="2 3">M1</strain>
    </source>
</reference>
<dbReference type="EMBL" id="FUZT01000001">
    <property type="protein sequence ID" value="SKC36535.1"/>
    <property type="molecule type" value="Genomic_DNA"/>
</dbReference>
<sequence>MFSKDTNIKNVKGSAFIYRSFDIQFVYRPNILSFFIAIFFAKIYGVYGATGSLKKGLTKY</sequence>
<organism evidence="2 3">
    <name type="scientific">Maledivibacter halophilus</name>
    <dbReference type="NCBI Taxonomy" id="36842"/>
    <lineage>
        <taxon>Bacteria</taxon>
        <taxon>Bacillati</taxon>
        <taxon>Bacillota</taxon>
        <taxon>Clostridia</taxon>
        <taxon>Peptostreptococcales</taxon>
        <taxon>Caminicellaceae</taxon>
        <taxon>Maledivibacter</taxon>
    </lineage>
</organism>
<dbReference type="AlphaFoldDB" id="A0A1T5IBN5"/>
<name>A0A1T5IBN5_9FIRM</name>
<feature type="transmembrane region" description="Helical" evidence="1">
    <location>
        <begin position="31"/>
        <end position="50"/>
    </location>
</feature>
<evidence type="ECO:0000313" key="2">
    <source>
        <dbReference type="EMBL" id="SKC36535.1"/>
    </source>
</evidence>
<dbReference type="STRING" id="36842.SAMN02194393_00165"/>
<evidence type="ECO:0000313" key="3">
    <source>
        <dbReference type="Proteomes" id="UP000190285"/>
    </source>
</evidence>
<proteinExistence type="predicted"/>
<keyword evidence="1" id="KW-0812">Transmembrane</keyword>
<dbReference type="Proteomes" id="UP000190285">
    <property type="component" value="Unassembled WGS sequence"/>
</dbReference>
<protein>
    <submittedName>
        <fullName evidence="2">Uncharacterized protein</fullName>
    </submittedName>
</protein>
<keyword evidence="3" id="KW-1185">Reference proteome</keyword>
<accession>A0A1T5IBN5</accession>
<evidence type="ECO:0000256" key="1">
    <source>
        <dbReference type="SAM" id="Phobius"/>
    </source>
</evidence>
<gene>
    <name evidence="2" type="ORF">SAMN02194393_00165</name>
</gene>
<keyword evidence="1" id="KW-0472">Membrane</keyword>
<keyword evidence="1" id="KW-1133">Transmembrane helix</keyword>